<evidence type="ECO:0000256" key="1">
    <source>
        <dbReference type="SAM" id="SignalP"/>
    </source>
</evidence>
<reference evidence="3 4" key="1">
    <citation type="submission" date="2021-01" db="EMBL/GenBank/DDBJ databases">
        <title>Whole genome shotgun sequence of Verrucosispora gifhornensis NBRC 16317.</title>
        <authorList>
            <person name="Komaki H."/>
            <person name="Tamura T."/>
        </authorList>
    </citation>
    <scope>NUCLEOTIDE SEQUENCE [LARGE SCALE GENOMIC DNA]</scope>
    <source>
        <strain evidence="3 4">NBRC 16317</strain>
    </source>
</reference>
<dbReference type="Proteomes" id="UP000647860">
    <property type="component" value="Unassembled WGS sequence"/>
</dbReference>
<accession>A0ABQ4I6F3</accession>
<sequence length="320" mass="34061">MHRPLGRRALTYLSLLTLVGATLVATGTPQSTPAQAAPVTGEATSTNNGIQYKVLVFTRSADGAHPATSASVDAIRQLGKQRRFTVDVTDDARKFREPHLKQFRAVVFLNTSGEVLDDDQRAAFEKYLRAGGGFVGVHSAIEAEPGWDFLDEVLGTRAVGAATPASAATVTVADRVHPASASLPERWTTTDRWYNFAANVRGFSHVLATVDEKTYAGGSMGFDHPITWCKDYQGGHSFYTGLGATPESFSGTDLRAHLGGAIQWAAGVTDGDCGATVLANYQMTVIGAQPNVNEPIGFDVLPDGRVIQTDRRGGRRAPAG</sequence>
<dbReference type="SUPFAM" id="SSF52317">
    <property type="entry name" value="Class I glutamine amidotransferase-like"/>
    <property type="match status" value="1"/>
</dbReference>
<dbReference type="RefSeq" id="WP_204289821.1">
    <property type="nucleotide sequence ID" value="NZ_BAAAGZ010000051.1"/>
</dbReference>
<dbReference type="Gene3D" id="3.40.50.880">
    <property type="match status" value="1"/>
</dbReference>
<protein>
    <recommendedName>
        <fullName evidence="2">ThuA-like domain-containing protein</fullName>
    </recommendedName>
</protein>
<organism evidence="3 4">
    <name type="scientific">Micromonospora gifhornensis</name>
    <dbReference type="NCBI Taxonomy" id="84594"/>
    <lineage>
        <taxon>Bacteria</taxon>
        <taxon>Bacillati</taxon>
        <taxon>Actinomycetota</taxon>
        <taxon>Actinomycetes</taxon>
        <taxon>Micromonosporales</taxon>
        <taxon>Micromonosporaceae</taxon>
        <taxon>Micromonospora</taxon>
    </lineage>
</organism>
<feature type="chain" id="PRO_5045354836" description="ThuA-like domain-containing protein" evidence="1">
    <location>
        <begin position="37"/>
        <end position="320"/>
    </location>
</feature>
<keyword evidence="4" id="KW-1185">Reference proteome</keyword>
<dbReference type="InterPro" id="IPR029062">
    <property type="entry name" value="Class_I_gatase-like"/>
</dbReference>
<dbReference type="PANTHER" id="PTHR40469">
    <property type="entry name" value="SECRETED GLYCOSYL HYDROLASE"/>
    <property type="match status" value="1"/>
</dbReference>
<evidence type="ECO:0000259" key="2">
    <source>
        <dbReference type="Pfam" id="PF06283"/>
    </source>
</evidence>
<keyword evidence="1" id="KW-0732">Signal</keyword>
<comment type="caution">
    <text evidence="3">The sequence shown here is derived from an EMBL/GenBank/DDBJ whole genome shotgun (WGS) entry which is preliminary data.</text>
</comment>
<proteinExistence type="predicted"/>
<name>A0ABQ4I6F3_9ACTN</name>
<evidence type="ECO:0000313" key="4">
    <source>
        <dbReference type="Proteomes" id="UP000647860"/>
    </source>
</evidence>
<feature type="domain" description="ThuA-like" evidence="2">
    <location>
        <begin position="53"/>
        <end position="265"/>
    </location>
</feature>
<dbReference type="PANTHER" id="PTHR40469:SF2">
    <property type="entry name" value="GALACTOSE-BINDING DOMAIN-LIKE SUPERFAMILY PROTEIN"/>
    <property type="match status" value="1"/>
</dbReference>
<dbReference type="EMBL" id="BOPA01000002">
    <property type="protein sequence ID" value="GIJ13428.1"/>
    <property type="molecule type" value="Genomic_DNA"/>
</dbReference>
<dbReference type="InterPro" id="IPR029010">
    <property type="entry name" value="ThuA-like"/>
</dbReference>
<feature type="signal peptide" evidence="1">
    <location>
        <begin position="1"/>
        <end position="36"/>
    </location>
</feature>
<gene>
    <name evidence="3" type="ORF">Vgi01_01120</name>
</gene>
<evidence type="ECO:0000313" key="3">
    <source>
        <dbReference type="EMBL" id="GIJ13428.1"/>
    </source>
</evidence>
<dbReference type="Pfam" id="PF06283">
    <property type="entry name" value="ThuA"/>
    <property type="match status" value="1"/>
</dbReference>